<keyword evidence="3 6" id="KW-0479">Metal-binding</keyword>
<feature type="chain" id="PRO_5047205132" description="Cytochrome c domain-containing protein" evidence="7">
    <location>
        <begin position="21"/>
        <end position="274"/>
    </location>
</feature>
<gene>
    <name evidence="9" type="ORF">CSC65_08780</name>
</gene>
<dbReference type="EMBL" id="PDWN01000007">
    <property type="protein sequence ID" value="KAF1694775.1"/>
    <property type="molecule type" value="Genomic_DNA"/>
</dbReference>
<dbReference type="PROSITE" id="PS51007">
    <property type="entry name" value="CYTC"/>
    <property type="match status" value="2"/>
</dbReference>
<evidence type="ECO:0000256" key="4">
    <source>
        <dbReference type="ARBA" id="ARBA00022982"/>
    </source>
</evidence>
<feature type="domain" description="Cytochrome c" evidence="8">
    <location>
        <begin position="42"/>
        <end position="137"/>
    </location>
</feature>
<dbReference type="PANTHER" id="PTHR37823:SF1">
    <property type="entry name" value="CYTOCHROME C-553-LIKE"/>
    <property type="match status" value="1"/>
</dbReference>
<evidence type="ECO:0000256" key="1">
    <source>
        <dbReference type="ARBA" id="ARBA00022448"/>
    </source>
</evidence>
<keyword evidence="1" id="KW-0813">Transport</keyword>
<protein>
    <recommendedName>
        <fullName evidence="8">Cytochrome c domain-containing protein</fullName>
    </recommendedName>
</protein>
<dbReference type="RefSeq" id="WP_162410203.1">
    <property type="nucleotide sequence ID" value="NZ_PDWN01000007.1"/>
</dbReference>
<dbReference type="InterPro" id="IPR036909">
    <property type="entry name" value="Cyt_c-like_dom_sf"/>
</dbReference>
<accession>A0ABQ6Z7A6</accession>
<feature type="domain" description="Cytochrome c" evidence="8">
    <location>
        <begin position="183"/>
        <end position="274"/>
    </location>
</feature>
<dbReference type="PROSITE" id="PS51257">
    <property type="entry name" value="PROKAR_LIPOPROTEIN"/>
    <property type="match status" value="1"/>
</dbReference>
<evidence type="ECO:0000313" key="10">
    <source>
        <dbReference type="Proteomes" id="UP000788419"/>
    </source>
</evidence>
<evidence type="ECO:0000256" key="2">
    <source>
        <dbReference type="ARBA" id="ARBA00022617"/>
    </source>
</evidence>
<dbReference type="Proteomes" id="UP000788419">
    <property type="component" value="Unassembled WGS sequence"/>
</dbReference>
<evidence type="ECO:0000259" key="8">
    <source>
        <dbReference type="PROSITE" id="PS51007"/>
    </source>
</evidence>
<evidence type="ECO:0000313" key="9">
    <source>
        <dbReference type="EMBL" id="KAF1694775.1"/>
    </source>
</evidence>
<dbReference type="InterPro" id="IPR051811">
    <property type="entry name" value="Cytochrome_c550/c551-like"/>
</dbReference>
<reference evidence="9 10" key="1">
    <citation type="submission" date="2017-10" db="EMBL/GenBank/DDBJ databases">
        <title>Whole genome sequencing of members of genus Pseudoxanthomonas.</title>
        <authorList>
            <person name="Kumar S."/>
            <person name="Bansal K."/>
            <person name="Kaur A."/>
            <person name="Patil P."/>
            <person name="Sharma S."/>
            <person name="Patil P.B."/>
        </authorList>
    </citation>
    <scope>NUCLEOTIDE SEQUENCE [LARGE SCALE GENOMIC DNA]</scope>
    <source>
        <strain evidence="9 10">DSM 17801</strain>
    </source>
</reference>
<dbReference type="Pfam" id="PF00034">
    <property type="entry name" value="Cytochrom_C"/>
    <property type="match status" value="2"/>
</dbReference>
<dbReference type="SUPFAM" id="SSF46626">
    <property type="entry name" value="Cytochrome c"/>
    <property type="match status" value="2"/>
</dbReference>
<keyword evidence="2 6" id="KW-0349">Heme</keyword>
<evidence type="ECO:0000256" key="5">
    <source>
        <dbReference type="ARBA" id="ARBA00023004"/>
    </source>
</evidence>
<sequence length="274" mass="29188">MRRHATIAVLLLVAAACSRAPDPGAPPAGKPPDVPVVAVAAGDLIEGERIATRVGCNGCHGPGGRGEIFMERPGLGRVVAPNLTQRRALYDDAGLEALLRHGRTHDGHLPFAMPIKMFQHLSDQEVRDITAWLRALPAAENPELPTTALDATVVAQLAEGTFPYLDDMKPDPGNRPPAARPAGGAALGRHLAFTTCSECHGWDLKGWEGDPAPSLLVVAKAYSPEAFRRLMREGTTLAGGDSKPTGLMSAVARYRFKSMTDEEIDALHAFLVSQ</sequence>
<evidence type="ECO:0000256" key="3">
    <source>
        <dbReference type="ARBA" id="ARBA00022723"/>
    </source>
</evidence>
<evidence type="ECO:0000256" key="7">
    <source>
        <dbReference type="SAM" id="SignalP"/>
    </source>
</evidence>
<name>A0ABQ6Z7A6_9GAMM</name>
<keyword evidence="5 6" id="KW-0408">Iron</keyword>
<keyword evidence="10" id="KW-1185">Reference proteome</keyword>
<feature type="signal peptide" evidence="7">
    <location>
        <begin position="1"/>
        <end position="20"/>
    </location>
</feature>
<evidence type="ECO:0000256" key="6">
    <source>
        <dbReference type="PROSITE-ProRule" id="PRU00433"/>
    </source>
</evidence>
<organism evidence="9 10">
    <name type="scientific">Pseudoxanthomonas daejeonensis</name>
    <dbReference type="NCBI Taxonomy" id="266062"/>
    <lineage>
        <taxon>Bacteria</taxon>
        <taxon>Pseudomonadati</taxon>
        <taxon>Pseudomonadota</taxon>
        <taxon>Gammaproteobacteria</taxon>
        <taxon>Lysobacterales</taxon>
        <taxon>Lysobacteraceae</taxon>
        <taxon>Pseudoxanthomonas</taxon>
    </lineage>
</organism>
<keyword evidence="7" id="KW-0732">Signal</keyword>
<dbReference type="InterPro" id="IPR009056">
    <property type="entry name" value="Cyt_c-like_dom"/>
</dbReference>
<dbReference type="PANTHER" id="PTHR37823">
    <property type="entry name" value="CYTOCHROME C-553-LIKE"/>
    <property type="match status" value="1"/>
</dbReference>
<keyword evidence="4" id="KW-0249">Electron transport</keyword>
<proteinExistence type="predicted"/>
<comment type="caution">
    <text evidence="9">The sequence shown here is derived from an EMBL/GenBank/DDBJ whole genome shotgun (WGS) entry which is preliminary data.</text>
</comment>
<dbReference type="Gene3D" id="1.10.760.10">
    <property type="entry name" value="Cytochrome c-like domain"/>
    <property type="match status" value="2"/>
</dbReference>